<name>A0A8D8YRG1_9HEMI</name>
<organism evidence="2">
    <name type="scientific">Cacopsylla melanoneura</name>
    <dbReference type="NCBI Taxonomy" id="428564"/>
    <lineage>
        <taxon>Eukaryota</taxon>
        <taxon>Metazoa</taxon>
        <taxon>Ecdysozoa</taxon>
        <taxon>Arthropoda</taxon>
        <taxon>Hexapoda</taxon>
        <taxon>Insecta</taxon>
        <taxon>Pterygota</taxon>
        <taxon>Neoptera</taxon>
        <taxon>Paraneoptera</taxon>
        <taxon>Hemiptera</taxon>
        <taxon>Sternorrhyncha</taxon>
        <taxon>Psylloidea</taxon>
        <taxon>Psyllidae</taxon>
        <taxon>Psyllinae</taxon>
        <taxon>Cacopsylla</taxon>
    </lineage>
</organism>
<dbReference type="InterPro" id="IPR036691">
    <property type="entry name" value="Endo/exonu/phosph_ase_sf"/>
</dbReference>
<dbReference type="Pfam" id="PF03372">
    <property type="entry name" value="Exo_endo_phos"/>
    <property type="match status" value="1"/>
</dbReference>
<feature type="domain" description="Endonuclease/exonuclease/phosphatase" evidence="1">
    <location>
        <begin position="125"/>
        <end position="336"/>
    </location>
</feature>
<dbReference type="InterPro" id="IPR005135">
    <property type="entry name" value="Endo/exonuclease/phosphatase"/>
</dbReference>
<protein>
    <submittedName>
        <fullName evidence="2">Craniofacial development protein 2</fullName>
    </submittedName>
</protein>
<dbReference type="CDD" id="cd09076">
    <property type="entry name" value="L1-EN"/>
    <property type="match status" value="1"/>
</dbReference>
<dbReference type="AlphaFoldDB" id="A0A8D8YRG1"/>
<dbReference type="GO" id="GO:0003824">
    <property type="term" value="F:catalytic activity"/>
    <property type="evidence" value="ECO:0007669"/>
    <property type="project" value="InterPro"/>
</dbReference>
<dbReference type="PANTHER" id="PTHR23227:SF67">
    <property type="entry name" value="CRANIOFACIAL DEVELOPMENT PROTEIN 2-LIKE"/>
    <property type="match status" value="1"/>
</dbReference>
<dbReference type="InterPro" id="IPR027124">
    <property type="entry name" value="Swc5/CFDP1/2"/>
</dbReference>
<evidence type="ECO:0000313" key="2">
    <source>
        <dbReference type="EMBL" id="CAG6733652.1"/>
    </source>
</evidence>
<dbReference type="PANTHER" id="PTHR23227">
    <property type="entry name" value="BUCENTAUR RELATED"/>
    <property type="match status" value="1"/>
</dbReference>
<accession>A0A8D8YRG1</accession>
<dbReference type="Gene3D" id="3.60.10.10">
    <property type="entry name" value="Endonuclease/exonuclease/phosphatase"/>
    <property type="match status" value="1"/>
</dbReference>
<dbReference type="EMBL" id="HBUF01390506">
    <property type="protein sequence ID" value="CAG6733653.1"/>
    <property type="molecule type" value="Transcribed_RNA"/>
</dbReference>
<proteinExistence type="predicted"/>
<reference evidence="2" key="1">
    <citation type="submission" date="2021-05" db="EMBL/GenBank/DDBJ databases">
        <authorList>
            <person name="Alioto T."/>
            <person name="Alioto T."/>
            <person name="Gomez Garrido J."/>
        </authorList>
    </citation>
    <scope>NUCLEOTIDE SEQUENCE</scope>
</reference>
<sequence length="476" mass="55048">MGGRNQSRFNGQTGRRATICDWGAAVTVLFVGGGQEARTAMKQIAASDCGVHDDGCCTAMRWQGETSHYFSQNQLYNFIMMASSKLKFYSGIGPHSDSREVPGLDDALVTDRTKNYKKQNILKIGTWNVQSLGHRCKLDNIILEMKRYDLEIVGISEVKWKNQGDYWKEHHRFIYSGNETGDAGVGLILNKEWGNRVRNAELYSNRIMLVKLQLNDKEILNIIQIYMPHTGYSDEVIEEIYDQIDEVMDLTNRNEKVIIMGDWNARVGCQKDHVTGYYGYGDRNCRGERLIQFCKDKDLVIANTLFKQPLNRRYTWTNATTGNKSQIDFIIVKKTDQKSVLQSKSYPGADINSDHNLLFMKIRLQSKKKVRKFNNTVKFDLNKLKYTECKIRFQNAVRTSINGINDDEVPNTSNEKWNLLKDAIKNAAINTIGTTTNIPRKPWINQEVIDLIEERRKHKKRRNLEEKIRYKYLKMP</sequence>
<evidence type="ECO:0000259" key="1">
    <source>
        <dbReference type="Pfam" id="PF03372"/>
    </source>
</evidence>
<dbReference type="EMBL" id="HBUF01390505">
    <property type="protein sequence ID" value="CAG6733652.1"/>
    <property type="molecule type" value="Transcribed_RNA"/>
</dbReference>
<dbReference type="SUPFAM" id="SSF56219">
    <property type="entry name" value="DNase I-like"/>
    <property type="match status" value="1"/>
</dbReference>